<keyword evidence="2" id="KW-1185">Reference proteome</keyword>
<name>A0A6L9L9D1_9BACT</name>
<dbReference type="AlphaFoldDB" id="A0A6L9L9D1"/>
<evidence type="ECO:0000313" key="2">
    <source>
        <dbReference type="Proteomes" id="UP000474175"/>
    </source>
</evidence>
<comment type="caution">
    <text evidence="1">The sequence shown here is derived from an EMBL/GenBank/DDBJ whole genome shotgun (WGS) entry which is preliminary data.</text>
</comment>
<sequence>MTRKELDKLIILHETLRDRALKLARLILETQESDGREIEFTRAFLVNKAMVEWLKELKADDE</sequence>
<proteinExistence type="predicted"/>
<dbReference type="Proteomes" id="UP000474175">
    <property type="component" value="Unassembled WGS sequence"/>
</dbReference>
<protein>
    <submittedName>
        <fullName evidence="1">Uncharacterized protein</fullName>
    </submittedName>
</protein>
<organism evidence="1 2">
    <name type="scientific">Spirosoma terrae</name>
    <dbReference type="NCBI Taxonomy" id="1968276"/>
    <lineage>
        <taxon>Bacteria</taxon>
        <taxon>Pseudomonadati</taxon>
        <taxon>Bacteroidota</taxon>
        <taxon>Cytophagia</taxon>
        <taxon>Cytophagales</taxon>
        <taxon>Cytophagaceae</taxon>
        <taxon>Spirosoma</taxon>
    </lineage>
</organism>
<dbReference type="EMBL" id="JAAFZH010000005">
    <property type="protein sequence ID" value="NDU95972.1"/>
    <property type="molecule type" value="Genomic_DNA"/>
</dbReference>
<accession>A0A6L9L9D1</accession>
<dbReference type="RefSeq" id="WP_163949098.1">
    <property type="nucleotide sequence ID" value="NZ_JAAFZH010000005.1"/>
</dbReference>
<gene>
    <name evidence="1" type="ORF">GK108_13905</name>
</gene>
<reference evidence="1 2" key="1">
    <citation type="submission" date="2020-02" db="EMBL/GenBank/DDBJ databases">
        <title>Draft genome sequence of two Spirosoma agri KCTC 52727 and Spirosoma terrae KCTC 52035.</title>
        <authorList>
            <person name="Rojas J."/>
            <person name="Ambika Manirajan B."/>
            <person name="Suarez C."/>
            <person name="Ratering S."/>
            <person name="Schnell S."/>
        </authorList>
    </citation>
    <scope>NUCLEOTIDE SEQUENCE [LARGE SCALE GENOMIC DNA]</scope>
    <source>
        <strain evidence="1 2">KCTC 52035</strain>
    </source>
</reference>
<evidence type="ECO:0000313" key="1">
    <source>
        <dbReference type="EMBL" id="NDU95972.1"/>
    </source>
</evidence>